<gene>
    <name evidence="1" type="ORF">VNO77_39170</name>
</gene>
<dbReference type="Proteomes" id="UP001367508">
    <property type="component" value="Unassembled WGS sequence"/>
</dbReference>
<accession>A0AAN9KCX7</accession>
<dbReference type="EMBL" id="JAYMYQ010000009">
    <property type="protein sequence ID" value="KAK7313963.1"/>
    <property type="molecule type" value="Genomic_DNA"/>
</dbReference>
<protein>
    <submittedName>
        <fullName evidence="1">Uncharacterized protein</fullName>
    </submittedName>
</protein>
<evidence type="ECO:0000313" key="1">
    <source>
        <dbReference type="EMBL" id="KAK7313963.1"/>
    </source>
</evidence>
<proteinExistence type="predicted"/>
<evidence type="ECO:0000313" key="2">
    <source>
        <dbReference type="Proteomes" id="UP001367508"/>
    </source>
</evidence>
<dbReference type="AlphaFoldDB" id="A0AAN9KCX7"/>
<comment type="caution">
    <text evidence="1">The sequence shown here is derived from an EMBL/GenBank/DDBJ whole genome shotgun (WGS) entry which is preliminary data.</text>
</comment>
<keyword evidence="2" id="KW-1185">Reference proteome</keyword>
<reference evidence="1 2" key="1">
    <citation type="submission" date="2024-01" db="EMBL/GenBank/DDBJ databases">
        <title>The genomes of 5 underutilized Papilionoideae crops provide insights into root nodulation and disease resistanc.</title>
        <authorList>
            <person name="Jiang F."/>
        </authorList>
    </citation>
    <scope>NUCLEOTIDE SEQUENCE [LARGE SCALE GENOMIC DNA]</scope>
    <source>
        <strain evidence="1">LVBAO_FW01</strain>
        <tissue evidence="1">Leaves</tissue>
    </source>
</reference>
<sequence length="70" mass="8043">MAFVIEAFMWTSKQRSLRYTHKIWINGTLLCGVWINLEPESLQMLGIEYQVMSDGEEAYPLVEVALPSHA</sequence>
<organism evidence="1 2">
    <name type="scientific">Canavalia gladiata</name>
    <name type="common">Sword bean</name>
    <name type="synonym">Dolichos gladiatus</name>
    <dbReference type="NCBI Taxonomy" id="3824"/>
    <lineage>
        <taxon>Eukaryota</taxon>
        <taxon>Viridiplantae</taxon>
        <taxon>Streptophyta</taxon>
        <taxon>Embryophyta</taxon>
        <taxon>Tracheophyta</taxon>
        <taxon>Spermatophyta</taxon>
        <taxon>Magnoliopsida</taxon>
        <taxon>eudicotyledons</taxon>
        <taxon>Gunneridae</taxon>
        <taxon>Pentapetalae</taxon>
        <taxon>rosids</taxon>
        <taxon>fabids</taxon>
        <taxon>Fabales</taxon>
        <taxon>Fabaceae</taxon>
        <taxon>Papilionoideae</taxon>
        <taxon>50 kb inversion clade</taxon>
        <taxon>NPAAA clade</taxon>
        <taxon>indigoferoid/millettioid clade</taxon>
        <taxon>Phaseoleae</taxon>
        <taxon>Canavalia</taxon>
    </lineage>
</organism>
<name>A0AAN9KCX7_CANGL</name>